<evidence type="ECO:0000256" key="4">
    <source>
        <dbReference type="ARBA" id="ARBA00022989"/>
    </source>
</evidence>
<feature type="transmembrane region" description="Helical" evidence="6">
    <location>
        <begin position="493"/>
        <end position="512"/>
    </location>
</feature>
<dbReference type="AlphaFoldDB" id="A0A0P1MQ75"/>
<dbReference type="NCBIfam" id="TIGR00361">
    <property type="entry name" value="ComEC_Rec2"/>
    <property type="match status" value="1"/>
</dbReference>
<dbReference type="InterPro" id="IPR004797">
    <property type="entry name" value="Competence_ComEC/Rec2"/>
</dbReference>
<feature type="transmembrane region" description="Helical" evidence="6">
    <location>
        <begin position="397"/>
        <end position="416"/>
    </location>
</feature>
<dbReference type="PANTHER" id="PTHR30619">
    <property type="entry name" value="DNA INTERNALIZATION/COMPETENCE PROTEIN COMEC/REC2"/>
    <property type="match status" value="1"/>
</dbReference>
<dbReference type="InterPro" id="IPR035681">
    <property type="entry name" value="ComA-like_MBL"/>
</dbReference>
<dbReference type="Pfam" id="PF03772">
    <property type="entry name" value="Competence"/>
    <property type="match status" value="1"/>
</dbReference>
<protein>
    <submittedName>
        <fullName evidence="8">Competence protein ComEC</fullName>
    </submittedName>
</protein>
<organism evidence="8 9">
    <name type="scientific">Candidatus Chryseopegocella kryptomonas</name>
    <dbReference type="NCBI Taxonomy" id="1633643"/>
    <lineage>
        <taxon>Bacteria</taxon>
        <taxon>Pseudomonadati</taxon>
        <taxon>Candidatus Kryptoniota</taxon>
        <taxon>Candidatus Chryseopegocella</taxon>
    </lineage>
</organism>
<evidence type="ECO:0000256" key="2">
    <source>
        <dbReference type="ARBA" id="ARBA00022475"/>
    </source>
</evidence>
<dbReference type="NCBIfam" id="TIGR00360">
    <property type="entry name" value="ComEC_N-term"/>
    <property type="match status" value="1"/>
</dbReference>
<dbReference type="EMBL" id="CZVW01000003">
    <property type="protein sequence ID" value="CUS97956.1"/>
    <property type="molecule type" value="Genomic_DNA"/>
</dbReference>
<dbReference type="OrthoDB" id="9761531at2"/>
<feature type="domain" description="Metallo-beta-lactamase" evidence="7">
    <location>
        <begin position="563"/>
        <end position="776"/>
    </location>
</feature>
<dbReference type="RefSeq" id="WP_092347667.1">
    <property type="nucleotide sequence ID" value="NZ_CZVW01000003.1"/>
</dbReference>
<feature type="transmembrane region" description="Helical" evidence="6">
    <location>
        <begin position="54"/>
        <end position="71"/>
    </location>
</feature>
<evidence type="ECO:0000313" key="9">
    <source>
        <dbReference type="Proteomes" id="UP000199197"/>
    </source>
</evidence>
<dbReference type="InterPro" id="IPR036866">
    <property type="entry name" value="RibonucZ/Hydroxyglut_hydro"/>
</dbReference>
<dbReference type="GO" id="GO:0030420">
    <property type="term" value="P:establishment of competence for transformation"/>
    <property type="evidence" value="ECO:0007669"/>
    <property type="project" value="InterPro"/>
</dbReference>
<keyword evidence="5 6" id="KW-0472">Membrane</keyword>
<feature type="transmembrane region" description="Helical" evidence="6">
    <location>
        <begin position="422"/>
        <end position="453"/>
    </location>
</feature>
<dbReference type="InterPro" id="IPR052159">
    <property type="entry name" value="Competence_DNA_uptake"/>
</dbReference>
<reference evidence="9" key="1">
    <citation type="submission" date="2015-11" db="EMBL/GenBank/DDBJ databases">
        <authorList>
            <person name="Varghese N."/>
        </authorList>
    </citation>
    <scope>NUCLEOTIDE SEQUENCE [LARGE SCALE GENOMIC DNA]</scope>
    <source>
        <strain evidence="9">JGI-23</strain>
    </source>
</reference>
<dbReference type="Gene3D" id="3.60.15.10">
    <property type="entry name" value="Ribonuclease Z/Hydroxyacylglutathione hydrolase-like"/>
    <property type="match status" value="1"/>
</dbReference>
<evidence type="ECO:0000256" key="1">
    <source>
        <dbReference type="ARBA" id="ARBA00004651"/>
    </source>
</evidence>
<proteinExistence type="predicted"/>
<evidence type="ECO:0000256" key="6">
    <source>
        <dbReference type="SAM" id="Phobius"/>
    </source>
</evidence>
<comment type="subcellular location">
    <subcellularLocation>
        <location evidence="1">Cell membrane</location>
        <topology evidence="1">Multi-pass membrane protein</topology>
    </subcellularLocation>
</comment>
<keyword evidence="3 6" id="KW-0812">Transmembrane</keyword>
<dbReference type="SUPFAM" id="SSF56281">
    <property type="entry name" value="Metallo-hydrolase/oxidoreductase"/>
    <property type="match status" value="1"/>
</dbReference>
<dbReference type="Pfam" id="PF00753">
    <property type="entry name" value="Lactamase_B"/>
    <property type="match status" value="1"/>
</dbReference>
<feature type="transmembrane region" description="Helical" evidence="6">
    <location>
        <begin position="291"/>
        <end position="308"/>
    </location>
</feature>
<evidence type="ECO:0000256" key="5">
    <source>
        <dbReference type="ARBA" id="ARBA00023136"/>
    </source>
</evidence>
<evidence type="ECO:0000256" key="3">
    <source>
        <dbReference type="ARBA" id="ARBA00022692"/>
    </source>
</evidence>
<dbReference type="GO" id="GO:0005886">
    <property type="term" value="C:plasma membrane"/>
    <property type="evidence" value="ECO:0007669"/>
    <property type="project" value="UniProtKB-SubCell"/>
</dbReference>
<dbReference type="InterPro" id="IPR001279">
    <property type="entry name" value="Metallo-B-lactamas"/>
</dbReference>
<dbReference type="Proteomes" id="UP000199197">
    <property type="component" value="Unassembled WGS sequence"/>
</dbReference>
<accession>A0A0P1MQ75</accession>
<feature type="transmembrane region" description="Helical" evidence="6">
    <location>
        <begin position="263"/>
        <end position="284"/>
    </location>
</feature>
<dbReference type="Pfam" id="PF13567">
    <property type="entry name" value="DUF4131"/>
    <property type="match status" value="1"/>
</dbReference>
<keyword evidence="2" id="KW-1003">Cell membrane</keyword>
<evidence type="ECO:0000259" key="7">
    <source>
        <dbReference type="SMART" id="SM00849"/>
    </source>
</evidence>
<feature type="transmembrane region" description="Helical" evidence="6">
    <location>
        <begin position="337"/>
        <end position="353"/>
    </location>
</feature>
<gene>
    <name evidence="8" type="ORF">JGI23_00396</name>
</gene>
<feature type="transmembrane region" description="Helical" evidence="6">
    <location>
        <begin position="29"/>
        <end position="47"/>
    </location>
</feature>
<feature type="transmembrane region" description="Helical" evidence="6">
    <location>
        <begin position="359"/>
        <end position="376"/>
    </location>
</feature>
<dbReference type="InterPro" id="IPR004477">
    <property type="entry name" value="ComEC_N"/>
</dbReference>
<dbReference type="SMART" id="SM00849">
    <property type="entry name" value="Lactamase_B"/>
    <property type="match status" value="1"/>
</dbReference>
<sequence length="825" mass="93171">MRRRPALKFSLALASGILIQYFFDLKFEILIFLFSLLTALYFGFLIFKLNTPKFLSFYLLVLIVGALKYLSDSKFQLQNSIVNFANDTAIVKIQGKIISPLEVKKDRTNFVISAQKIFSENYSANVFGDVFVSIRRGKSPLDTLQDLNYGDKIQLIGILKEPIKSRNPEEFDFARYLKINDIDAVFLSYTLSHIKIVEKFKPRISEPIETLKSFAFKIRKVGLKIADELLPEQEASFIKGLTLGYRGEISKDIRQYFINTGTYHILAVSGLHVGIITTMFFALTSFLRVGLSLRVILTIIALFVYAFVVGLPPSVVRAVIMASIILTGMAIERRVDVFNMLGVSAIIILFFDSKQIFHPGFQLSFSAVASIVYFYPRIFKFFSKNLTFLNRGHFSKILSLAIVSLSAQILTLPFTITYFNKISFISIIANVFIVPLVGMAVPLGFAMFLFYPISNFIAQTFANSLWFILKLTISFSKFFAQIPFAYIDVGKEVAIYIVVALIFFLAFSKIKFQNTMKRIIFALLILANLYIYFAPNGVISELTSAKFSSQSSDFEITVLDVGQGDAIFAKFPDGKTLLIDGGNKTFNFDPGERIIEPFLKKKGIKKLDAILVTHPHNDHIGGIPYILEKFDVGMVIDNGLKYNSAIYRKYLDLIQSKGIRHITARAGNKIEISDVARIYVLHPTPNFIKSEDNEDRYGLGHSVNNSSVVIKIQYGETSFLLTGDAEKEAEEAMLKVYDTFLKSDWIKVGHHGSETSSSPAFVLKVKPQWAVISVGKYNKYNHPSDIVLRRYALVGAKIHRTDEEGAGVFRSNAKNIEKVEWRKNF</sequence>
<dbReference type="CDD" id="cd07731">
    <property type="entry name" value="ComA-like_MBL-fold"/>
    <property type="match status" value="1"/>
</dbReference>
<keyword evidence="4 6" id="KW-1133">Transmembrane helix</keyword>
<dbReference type="InterPro" id="IPR025405">
    <property type="entry name" value="DUF4131"/>
</dbReference>
<dbReference type="PANTHER" id="PTHR30619:SF1">
    <property type="entry name" value="RECOMBINATION PROTEIN 2"/>
    <property type="match status" value="1"/>
</dbReference>
<name>A0A0P1MQ75_9BACT</name>
<feature type="transmembrane region" description="Helical" evidence="6">
    <location>
        <begin position="519"/>
        <end position="539"/>
    </location>
</feature>
<keyword evidence="9" id="KW-1185">Reference proteome</keyword>
<evidence type="ECO:0000313" key="8">
    <source>
        <dbReference type="EMBL" id="CUS97956.1"/>
    </source>
</evidence>